<dbReference type="Gene3D" id="1.10.238.80">
    <property type="entry name" value="MTH865-like"/>
    <property type="match status" value="1"/>
</dbReference>
<dbReference type="EMBL" id="LNQE01001473">
    <property type="protein sequence ID" value="KUG16926.1"/>
    <property type="molecule type" value="Genomic_DNA"/>
</dbReference>
<comment type="caution">
    <text evidence="1">The sequence shown here is derived from an EMBL/GenBank/DDBJ whole genome shotgun (WGS) entry which is preliminary data.</text>
</comment>
<evidence type="ECO:0000313" key="1">
    <source>
        <dbReference type="EMBL" id="KUG16926.1"/>
    </source>
</evidence>
<dbReference type="AlphaFoldDB" id="A0A0W8F816"/>
<sequence>MSAKDEIHAQIVGALKEAKFPIKTPEELMAALPQGAATKCKAGDVEITAGDAGKVLKASDFPFKDARQVADVIVKRAML</sequence>
<proteinExistence type="predicted"/>
<gene>
    <name evidence="1" type="ORF">ASZ90_013373</name>
</gene>
<dbReference type="InterPro" id="IPR036825">
    <property type="entry name" value="MTH865-like_sf"/>
</dbReference>
<protein>
    <recommendedName>
        <fullName evidence="2">MTH865-like family protein</fullName>
    </recommendedName>
</protein>
<organism evidence="1">
    <name type="scientific">hydrocarbon metagenome</name>
    <dbReference type="NCBI Taxonomy" id="938273"/>
    <lineage>
        <taxon>unclassified sequences</taxon>
        <taxon>metagenomes</taxon>
        <taxon>ecological metagenomes</taxon>
    </lineage>
</organism>
<dbReference type="Pfam" id="PF07747">
    <property type="entry name" value="MTH865"/>
    <property type="match status" value="1"/>
</dbReference>
<evidence type="ECO:0008006" key="2">
    <source>
        <dbReference type="Google" id="ProtNLM"/>
    </source>
</evidence>
<dbReference type="InterPro" id="IPR024093">
    <property type="entry name" value="Uncharacterised_MTH865"/>
</dbReference>
<accession>A0A0W8F816</accession>
<dbReference type="SUPFAM" id="SSF69025">
    <property type="entry name" value="Hypothetical protein MTH865"/>
    <property type="match status" value="1"/>
</dbReference>
<name>A0A0W8F816_9ZZZZ</name>
<reference evidence="1" key="1">
    <citation type="journal article" date="2015" name="Proc. Natl. Acad. Sci. U.S.A.">
        <title>Networks of energetic and metabolic interactions define dynamics in microbial communities.</title>
        <authorList>
            <person name="Embree M."/>
            <person name="Liu J.K."/>
            <person name="Al-Bassam M.M."/>
            <person name="Zengler K."/>
        </authorList>
    </citation>
    <scope>NUCLEOTIDE SEQUENCE</scope>
</reference>